<keyword evidence="2" id="KW-1133">Transmembrane helix</keyword>
<feature type="transmembrane region" description="Helical" evidence="2">
    <location>
        <begin position="21"/>
        <end position="43"/>
    </location>
</feature>
<evidence type="ECO:0000313" key="3">
    <source>
        <dbReference type="EMBL" id="MBA8887470.1"/>
    </source>
</evidence>
<feature type="compositionally biased region" description="Low complexity" evidence="1">
    <location>
        <begin position="63"/>
        <end position="75"/>
    </location>
</feature>
<comment type="caution">
    <text evidence="3">The sequence shown here is derived from an EMBL/GenBank/DDBJ whole genome shotgun (WGS) entry which is preliminary data.</text>
</comment>
<dbReference type="AlphaFoldDB" id="A0A839F328"/>
<accession>A0A839F328</accession>
<dbReference type="RefSeq" id="WP_182530537.1">
    <property type="nucleotide sequence ID" value="NZ_JACGXL010000002.1"/>
</dbReference>
<gene>
    <name evidence="3" type="ORF">FHW12_001684</name>
</gene>
<keyword evidence="4" id="KW-1185">Reference proteome</keyword>
<sequence>MNTPAESAPAAPMRWYRVGEVWLMLVLLGATVAGSLSLVATAVRHPDAHIVVPDDAPRPGHQPPARTAGAAPPRR</sequence>
<dbReference type="Proteomes" id="UP000550401">
    <property type="component" value="Unassembled WGS sequence"/>
</dbReference>
<evidence type="ECO:0000313" key="4">
    <source>
        <dbReference type="Proteomes" id="UP000550401"/>
    </source>
</evidence>
<evidence type="ECO:0000256" key="2">
    <source>
        <dbReference type="SAM" id="Phobius"/>
    </source>
</evidence>
<evidence type="ECO:0000256" key="1">
    <source>
        <dbReference type="SAM" id="MobiDB-lite"/>
    </source>
</evidence>
<keyword evidence="2" id="KW-0472">Membrane</keyword>
<keyword evidence="2" id="KW-0812">Transmembrane</keyword>
<protein>
    <submittedName>
        <fullName evidence="3">Uncharacterized protein</fullName>
    </submittedName>
</protein>
<name>A0A839F328_9GAMM</name>
<feature type="region of interest" description="Disordered" evidence="1">
    <location>
        <begin position="52"/>
        <end position="75"/>
    </location>
</feature>
<proteinExistence type="predicted"/>
<reference evidence="3 4" key="1">
    <citation type="submission" date="2020-07" db="EMBL/GenBank/DDBJ databases">
        <title>Genomic Encyclopedia of Type Strains, Phase IV (KMG-V): Genome sequencing to study the core and pangenomes of soil and plant-associated prokaryotes.</title>
        <authorList>
            <person name="Whitman W."/>
        </authorList>
    </citation>
    <scope>NUCLEOTIDE SEQUENCE [LARGE SCALE GENOMIC DNA]</scope>
    <source>
        <strain evidence="3 4">RH2WT43</strain>
    </source>
</reference>
<organism evidence="3 4">
    <name type="scientific">Dokdonella fugitiva</name>
    <dbReference type="NCBI Taxonomy" id="328517"/>
    <lineage>
        <taxon>Bacteria</taxon>
        <taxon>Pseudomonadati</taxon>
        <taxon>Pseudomonadota</taxon>
        <taxon>Gammaproteobacteria</taxon>
        <taxon>Lysobacterales</taxon>
        <taxon>Rhodanobacteraceae</taxon>
        <taxon>Dokdonella</taxon>
    </lineage>
</organism>
<dbReference type="EMBL" id="JACGXL010000002">
    <property type="protein sequence ID" value="MBA8887470.1"/>
    <property type="molecule type" value="Genomic_DNA"/>
</dbReference>